<keyword evidence="3" id="KW-1185">Reference proteome</keyword>
<name>A0ABV7H8P9_9GAMM</name>
<feature type="signal peptide" evidence="1">
    <location>
        <begin position="1"/>
        <end position="20"/>
    </location>
</feature>
<proteinExistence type="predicted"/>
<feature type="chain" id="PRO_5047341873" description="Solute-binding protein family 3/N-terminal domain-containing protein" evidence="1">
    <location>
        <begin position="21"/>
        <end position="275"/>
    </location>
</feature>
<evidence type="ECO:0008006" key="4">
    <source>
        <dbReference type="Google" id="ProtNLM"/>
    </source>
</evidence>
<reference evidence="3" key="1">
    <citation type="journal article" date="2019" name="Int. J. Syst. Evol. Microbiol.">
        <title>The Global Catalogue of Microorganisms (GCM) 10K type strain sequencing project: providing services to taxonomists for standard genome sequencing and annotation.</title>
        <authorList>
            <consortium name="The Broad Institute Genomics Platform"/>
            <consortium name="The Broad Institute Genome Sequencing Center for Infectious Disease"/>
            <person name="Wu L."/>
            <person name="Ma J."/>
        </authorList>
    </citation>
    <scope>NUCLEOTIDE SEQUENCE [LARGE SCALE GENOMIC DNA]</scope>
    <source>
        <strain evidence="3">KCTC 52438</strain>
    </source>
</reference>
<evidence type="ECO:0000313" key="3">
    <source>
        <dbReference type="Proteomes" id="UP001595476"/>
    </source>
</evidence>
<dbReference type="Proteomes" id="UP001595476">
    <property type="component" value="Unassembled WGS sequence"/>
</dbReference>
<organism evidence="2 3">
    <name type="scientific">Litoribrevibacter euphylliae</name>
    <dbReference type="NCBI Taxonomy" id="1834034"/>
    <lineage>
        <taxon>Bacteria</taxon>
        <taxon>Pseudomonadati</taxon>
        <taxon>Pseudomonadota</taxon>
        <taxon>Gammaproteobacteria</taxon>
        <taxon>Oceanospirillales</taxon>
        <taxon>Oceanospirillaceae</taxon>
        <taxon>Litoribrevibacter</taxon>
    </lineage>
</organism>
<dbReference type="SUPFAM" id="SSF53850">
    <property type="entry name" value="Periplasmic binding protein-like II"/>
    <property type="match status" value="1"/>
</dbReference>
<evidence type="ECO:0000313" key="2">
    <source>
        <dbReference type="EMBL" id="MFC3150289.1"/>
    </source>
</evidence>
<protein>
    <recommendedName>
        <fullName evidence="4">Solute-binding protein family 3/N-terminal domain-containing protein</fullName>
    </recommendedName>
</protein>
<dbReference type="RefSeq" id="WP_386716818.1">
    <property type="nucleotide sequence ID" value="NZ_JBHRSZ010000002.1"/>
</dbReference>
<keyword evidence="1" id="KW-0732">Signal</keyword>
<evidence type="ECO:0000256" key="1">
    <source>
        <dbReference type="SAM" id="SignalP"/>
    </source>
</evidence>
<dbReference type="EMBL" id="JBHRSZ010000002">
    <property type="protein sequence ID" value="MFC3150289.1"/>
    <property type="molecule type" value="Genomic_DNA"/>
</dbReference>
<comment type="caution">
    <text evidence="2">The sequence shown here is derived from an EMBL/GenBank/DDBJ whole genome shotgun (WGS) entry which is preliminary data.</text>
</comment>
<sequence>MQWSLCLCLSFIILPALVSADSRPTVVCYENLDYVPFMLGEKKVPEQKPGILLELLDIAAPDVNIEYQRKPWKRCIKQLQLGRVDALFAAIWLPERDSWGQFPPLNKRTGVAADSRYRLWHVQYQIFVNRASGLNWDGKNFHGLKRGGISAPPGYVAKKKLKGMGVLAKGSHIPLEGFKLVALDRLDGYVIEKHIGIQTVFRMPRELQDRVFYLDTPLFDADWHIVFSHQFMKHHADKAQKIWEGLANISEDSRQAIVERYAETFYSVPDSSIPD</sequence>
<accession>A0ABV7H8P9</accession>
<gene>
    <name evidence="2" type="ORF">ACFOEK_04555</name>
</gene>